<dbReference type="Pfam" id="PF03392">
    <property type="entry name" value="OS-D"/>
    <property type="match status" value="1"/>
</dbReference>
<proteinExistence type="evidence at transcript level"/>
<dbReference type="InterPro" id="IPR036682">
    <property type="entry name" value="OS_D_A10/PebIII_sf"/>
</dbReference>
<dbReference type="SUPFAM" id="SSF100910">
    <property type="entry name" value="Chemosensory protein Csp2"/>
    <property type="match status" value="1"/>
</dbReference>
<dbReference type="PANTHER" id="PTHR11257:SF12">
    <property type="entry name" value="EJACULATORY BULB-SPECIFIC PROTEIN 3-RELATED"/>
    <property type="match status" value="1"/>
</dbReference>
<dbReference type="EMBL" id="MK819424">
    <property type="protein sequence ID" value="QIJ45719.1"/>
    <property type="molecule type" value="mRNA"/>
</dbReference>
<dbReference type="AlphaFoldDB" id="A0A6M3GRT5"/>
<sequence>MSIIRHSTTGHYVDQMISAKYLVVLCCVAAAVARPSDKYTDKYDNLNIQEILENKRLLKAYVDCVMGRGKCSPEGKELKEHLQEAIETGCNKCTEKQEKGAYQAIEYLIKNELEIWREMANHFDPTGKWRKQYEERARANGIVIPE</sequence>
<gene>
    <name evidence="1" type="primary">CSP13</name>
</gene>
<dbReference type="Gene3D" id="1.10.2080.10">
    <property type="entry name" value="Insect odorant-binding protein A10/Ejaculatory bulb-specific protein 3"/>
    <property type="match status" value="1"/>
</dbReference>
<accession>A0A6M3GRT5</accession>
<dbReference type="InterPro" id="IPR005055">
    <property type="entry name" value="A10/PebIII"/>
</dbReference>
<evidence type="ECO:0000313" key="1">
    <source>
        <dbReference type="EMBL" id="QIJ45719.1"/>
    </source>
</evidence>
<protein>
    <submittedName>
        <fullName evidence="1">Chemosensory protein</fullName>
    </submittedName>
</protein>
<reference evidence="1" key="1">
    <citation type="submission" date="2019-04" db="EMBL/GenBank/DDBJ databases">
        <authorList>
            <person name="Sheng S."/>
        </authorList>
    </citation>
    <scope>NUCLEOTIDE SEQUENCE</scope>
</reference>
<dbReference type="PANTHER" id="PTHR11257">
    <property type="entry name" value="CHEMOSENSORY PROTEIN-RELATED"/>
    <property type="match status" value="1"/>
</dbReference>
<name>A0A6M3GRT5_GLYPY</name>
<organism evidence="1">
    <name type="scientific">Glyphodes pyloalis</name>
    <name type="common">Lesser mulberry snout moth</name>
    <dbReference type="NCBI Taxonomy" id="1242752"/>
    <lineage>
        <taxon>Eukaryota</taxon>
        <taxon>Metazoa</taxon>
        <taxon>Ecdysozoa</taxon>
        <taxon>Arthropoda</taxon>
        <taxon>Hexapoda</taxon>
        <taxon>Insecta</taxon>
        <taxon>Pterygota</taxon>
        <taxon>Neoptera</taxon>
        <taxon>Endopterygota</taxon>
        <taxon>Lepidoptera</taxon>
        <taxon>Glossata</taxon>
        <taxon>Ditrysia</taxon>
        <taxon>Pyraloidea</taxon>
        <taxon>Crambidae</taxon>
        <taxon>Spilomelinae</taxon>
        <taxon>Glyphodes</taxon>
    </lineage>
</organism>